<dbReference type="InterPro" id="IPR050960">
    <property type="entry name" value="AB_hydrolase_4_sf"/>
</dbReference>
<dbReference type="GeneID" id="108278383"/>
<accession>A0A2D0SX17</accession>
<comment type="function">
    <text evidence="6">May regulate adipocyte lipolysis and liver lipid accumulation.</text>
</comment>
<comment type="subunit">
    <text evidence="7">Interacts with PDE3B; this interaction regulates PDE3B's stability and expression and, thereby, impacts the antilipolytic action of insulin.</text>
</comment>
<dbReference type="KEGG" id="ipu:108278383"/>
<sequence>MLEWIGVVCVLLLVATFWPVLKHFGAFLTGPEIARGEKSASECATKTEPVKVHEPAGESSAPVAFICKPSALAKYLLKHCASFCKYVPNPAWHWRASPCLQTLFGALWPHDCAVHFIRDYLQLSDDGLVALDWAVVGPKRRRTSSNSSSPILLIIPNSFGKLTRNVLKLCEAALSHGYLPVVFNRRSQNGTPLSTIKLQEFGDPADLREAVRYIRYRQPAGRLYAVSESTGSGLLLSYLGECGSSSYVTAAACLSPIFRCQSWFESGPAWPFHWVLLLYQKVCLSRYRTVLGELVHTDSLFSSRSLRAMEEALFCQSGLKEAPVEGAWEAYWERNDALRDVDEVAIPVLCVCSRDDPIRGETQATLPLELFESNPHFFLLLTESGGHCGFCTASEEPMLWSHQALLEFFRATSDFFAAEERAKLTARCRGVNVGAKVFRHRSVSTYKKLPVCSHNIHTIYNWQRSYTR</sequence>
<dbReference type="GO" id="GO:0034338">
    <property type="term" value="F:short-chain carboxylesterase activity"/>
    <property type="evidence" value="ECO:0007669"/>
    <property type="project" value="TreeGrafter"/>
</dbReference>
<evidence type="ECO:0000313" key="10">
    <source>
        <dbReference type="Proteomes" id="UP000221080"/>
    </source>
</evidence>
<name>A0A2D0SX17_ICTPU</name>
<evidence type="ECO:0000313" key="11">
    <source>
        <dbReference type="RefSeq" id="XP_017347222.1"/>
    </source>
</evidence>
<evidence type="ECO:0000256" key="9">
    <source>
        <dbReference type="ARBA" id="ARBA00082877"/>
    </source>
</evidence>
<dbReference type="OMA" id="FENGLCW"/>
<dbReference type="FunFam" id="3.40.50.1820:FF:000103">
    <property type="entry name" value="Abhydrolase domain-containing 15"/>
    <property type="match status" value="1"/>
</dbReference>
<dbReference type="Proteomes" id="UP000221080">
    <property type="component" value="Chromosome 17"/>
</dbReference>
<keyword evidence="10" id="KW-1185">Reference proteome</keyword>
<dbReference type="SUPFAM" id="SSF53474">
    <property type="entry name" value="alpha/beta-Hydrolases"/>
    <property type="match status" value="1"/>
</dbReference>
<keyword evidence="5" id="KW-0732">Signal</keyword>
<reference evidence="11" key="2">
    <citation type="submission" date="2025-08" db="UniProtKB">
        <authorList>
            <consortium name="RefSeq"/>
        </authorList>
    </citation>
    <scope>IDENTIFICATION</scope>
    <source>
        <tissue evidence="11">Blood</tissue>
    </source>
</reference>
<dbReference type="CTD" id="560644"/>
<dbReference type="PANTHER" id="PTHR10794:SF78">
    <property type="entry name" value="ABHYDROLASE DOMAIN-CONTAINING 15A"/>
    <property type="match status" value="1"/>
</dbReference>
<comment type="similarity">
    <text evidence="2">Belongs to the AB hydrolase superfamily. AB hydrolase 4 family.</text>
</comment>
<dbReference type="PANTHER" id="PTHR10794">
    <property type="entry name" value="ABHYDROLASE DOMAIN-CONTAINING PROTEIN"/>
    <property type="match status" value="1"/>
</dbReference>
<comment type="subcellular location">
    <subcellularLocation>
        <location evidence="1">Secreted</location>
    </subcellularLocation>
</comment>
<evidence type="ECO:0000256" key="7">
    <source>
        <dbReference type="ARBA" id="ARBA00066099"/>
    </source>
</evidence>
<dbReference type="GO" id="GO:0047372">
    <property type="term" value="F:monoacylglycerol lipase activity"/>
    <property type="evidence" value="ECO:0007669"/>
    <property type="project" value="TreeGrafter"/>
</dbReference>
<evidence type="ECO:0000256" key="6">
    <source>
        <dbReference type="ARBA" id="ARBA00053358"/>
    </source>
</evidence>
<proteinExistence type="inferred from homology"/>
<evidence type="ECO:0000256" key="5">
    <source>
        <dbReference type="ARBA" id="ARBA00022729"/>
    </source>
</evidence>
<dbReference type="ESTHER" id="ictpu-a0a2d0sx17">
    <property type="family name" value="abh_upf0017"/>
</dbReference>
<gene>
    <name evidence="11" type="primary">abhd15a</name>
</gene>
<evidence type="ECO:0000256" key="3">
    <source>
        <dbReference type="ARBA" id="ARBA00022525"/>
    </source>
</evidence>
<dbReference type="Gene3D" id="3.40.50.1820">
    <property type="entry name" value="alpha/beta hydrolase"/>
    <property type="match status" value="1"/>
</dbReference>
<evidence type="ECO:0000256" key="2">
    <source>
        <dbReference type="ARBA" id="ARBA00010884"/>
    </source>
</evidence>
<keyword evidence="3" id="KW-0964">Secreted</keyword>
<dbReference type="RefSeq" id="XP_017347222.1">
    <property type="nucleotide sequence ID" value="XM_017491733.3"/>
</dbReference>
<reference evidence="10" key="1">
    <citation type="journal article" date="2016" name="Nat. Commun.">
        <title>The channel catfish genome sequence provides insights into the evolution of scale formation in teleosts.</title>
        <authorList>
            <person name="Liu Z."/>
            <person name="Liu S."/>
            <person name="Yao J."/>
            <person name="Bao L."/>
            <person name="Zhang J."/>
            <person name="Li Y."/>
            <person name="Jiang C."/>
            <person name="Sun L."/>
            <person name="Wang R."/>
            <person name="Zhang Y."/>
            <person name="Zhou T."/>
            <person name="Zeng Q."/>
            <person name="Fu Q."/>
            <person name="Gao S."/>
            <person name="Li N."/>
            <person name="Koren S."/>
            <person name="Jiang Y."/>
            <person name="Zimin A."/>
            <person name="Xu P."/>
            <person name="Phillippy A.M."/>
            <person name="Geng X."/>
            <person name="Song L."/>
            <person name="Sun F."/>
            <person name="Li C."/>
            <person name="Wang X."/>
            <person name="Chen A."/>
            <person name="Jin Y."/>
            <person name="Yuan Z."/>
            <person name="Yang Y."/>
            <person name="Tan S."/>
            <person name="Peatman E."/>
            <person name="Lu J."/>
            <person name="Qin Z."/>
            <person name="Dunham R."/>
            <person name="Li Z."/>
            <person name="Sonstegard T."/>
            <person name="Feng J."/>
            <person name="Danzmann R.G."/>
            <person name="Schroeder S."/>
            <person name="Scheffler B."/>
            <person name="Duke M.V."/>
            <person name="Ballard L."/>
            <person name="Kucuktas H."/>
            <person name="Kaltenboeck L."/>
            <person name="Liu H."/>
            <person name="Armbruster J."/>
            <person name="Xie Y."/>
            <person name="Kirby M.L."/>
            <person name="Tian Y."/>
            <person name="Flanagan M.E."/>
            <person name="Mu W."/>
            <person name="Waldbieser G.C."/>
        </authorList>
    </citation>
    <scope>NUCLEOTIDE SEQUENCE [LARGE SCALE GENOMIC DNA]</scope>
    <source>
        <strain evidence="10">SDA103</strain>
    </source>
</reference>
<dbReference type="GO" id="GO:0005576">
    <property type="term" value="C:extracellular region"/>
    <property type="evidence" value="ECO:0007669"/>
    <property type="project" value="UniProtKB-SubCell"/>
</dbReference>
<dbReference type="AlphaFoldDB" id="A0A2D0SX17"/>
<evidence type="ECO:0000256" key="8">
    <source>
        <dbReference type="ARBA" id="ARBA00072863"/>
    </source>
</evidence>
<evidence type="ECO:0000256" key="4">
    <source>
        <dbReference type="ARBA" id="ARBA00022553"/>
    </source>
</evidence>
<evidence type="ECO:0000256" key="1">
    <source>
        <dbReference type="ARBA" id="ARBA00004613"/>
    </source>
</evidence>
<dbReference type="InterPro" id="IPR029058">
    <property type="entry name" value="AB_hydrolase_fold"/>
</dbReference>
<keyword evidence="4" id="KW-0597">Phosphoprotein</keyword>
<organism evidence="10 11">
    <name type="scientific">Ictalurus punctatus</name>
    <name type="common">Channel catfish</name>
    <name type="synonym">Silurus punctatus</name>
    <dbReference type="NCBI Taxonomy" id="7998"/>
    <lineage>
        <taxon>Eukaryota</taxon>
        <taxon>Metazoa</taxon>
        <taxon>Chordata</taxon>
        <taxon>Craniata</taxon>
        <taxon>Vertebrata</taxon>
        <taxon>Euteleostomi</taxon>
        <taxon>Actinopterygii</taxon>
        <taxon>Neopterygii</taxon>
        <taxon>Teleostei</taxon>
        <taxon>Ostariophysi</taxon>
        <taxon>Siluriformes</taxon>
        <taxon>Ictaluridae</taxon>
        <taxon>Ictalurus</taxon>
    </lineage>
</organism>
<dbReference type="OrthoDB" id="247542at2759"/>
<protein>
    <recommendedName>
        <fullName evidence="8">Protein ABHD15</fullName>
    </recommendedName>
    <alternativeName>
        <fullName evidence="9">Alpha/beta hydrolase domain-containing protein 15</fullName>
    </alternativeName>
</protein>